<keyword evidence="1" id="KW-0812">Transmembrane</keyword>
<feature type="transmembrane region" description="Helical" evidence="1">
    <location>
        <begin position="17"/>
        <end position="34"/>
    </location>
</feature>
<evidence type="ECO:0000313" key="5">
    <source>
        <dbReference type="Proteomes" id="UP000095725"/>
    </source>
</evidence>
<evidence type="ECO:0000313" key="3">
    <source>
        <dbReference type="EMBL" id="CUQ46343.1"/>
    </source>
</evidence>
<evidence type="ECO:0000313" key="4">
    <source>
        <dbReference type="Proteomes" id="UP000095657"/>
    </source>
</evidence>
<dbReference type="Proteomes" id="UP000095725">
    <property type="component" value="Unassembled WGS sequence"/>
</dbReference>
<evidence type="ECO:0000256" key="1">
    <source>
        <dbReference type="SAM" id="Phobius"/>
    </source>
</evidence>
<keyword evidence="1" id="KW-0472">Membrane</keyword>
<evidence type="ECO:0000313" key="2">
    <source>
        <dbReference type="EMBL" id="CUP83985.1"/>
    </source>
</evidence>
<gene>
    <name evidence="2" type="ORF">ERS852494_03196</name>
    <name evidence="3" type="ORF">ERS852558_03534</name>
</gene>
<organism evidence="2 4">
    <name type="scientific">Bacteroides caccae</name>
    <dbReference type="NCBI Taxonomy" id="47678"/>
    <lineage>
        <taxon>Bacteria</taxon>
        <taxon>Pseudomonadati</taxon>
        <taxon>Bacteroidota</taxon>
        <taxon>Bacteroidia</taxon>
        <taxon>Bacteroidales</taxon>
        <taxon>Bacteroidaceae</taxon>
        <taxon>Bacteroides</taxon>
    </lineage>
</organism>
<dbReference type="EMBL" id="CZAI01000008">
    <property type="protein sequence ID" value="CUP83985.1"/>
    <property type="molecule type" value="Genomic_DNA"/>
</dbReference>
<reference evidence="4 5" key="1">
    <citation type="submission" date="2015-09" db="EMBL/GenBank/DDBJ databases">
        <authorList>
            <consortium name="Pathogen Informatics"/>
        </authorList>
    </citation>
    <scope>NUCLEOTIDE SEQUENCE [LARGE SCALE GENOMIC DNA]</scope>
    <source>
        <strain evidence="2 4">2789STDY5834880</strain>
        <strain evidence="3 5">2789STDY5834946</strain>
    </source>
</reference>
<dbReference type="Proteomes" id="UP000095657">
    <property type="component" value="Unassembled WGS sequence"/>
</dbReference>
<dbReference type="EMBL" id="CZBL01000016">
    <property type="protein sequence ID" value="CUQ46343.1"/>
    <property type="molecule type" value="Genomic_DNA"/>
</dbReference>
<sequence>MNNQNYGVIGNCRTSTLVSQTEALSFIFFIVIILQSL</sequence>
<keyword evidence="1" id="KW-1133">Transmembrane helix</keyword>
<proteinExistence type="predicted"/>
<accession>A0A174RLE2</accession>
<name>A0A174RLE2_9BACE</name>
<protein>
    <submittedName>
        <fullName evidence="2">Uncharacterized protein</fullName>
    </submittedName>
</protein>
<dbReference type="AlphaFoldDB" id="A0A174RLE2"/>